<evidence type="ECO:0000256" key="8">
    <source>
        <dbReference type="ARBA" id="ARBA00023002"/>
    </source>
</evidence>
<accession>A0A1E4T1P6</accession>
<comment type="pathway">
    <text evidence="2">Lipid metabolism; sphingolipid metabolism.</text>
</comment>
<gene>
    <name evidence="16" type="ORF">CANARDRAFT_7055</name>
</gene>
<evidence type="ECO:0000256" key="6">
    <source>
        <dbReference type="ARBA" id="ARBA00022857"/>
    </source>
</evidence>
<dbReference type="Gene3D" id="3.40.50.720">
    <property type="entry name" value="NAD(P)-binding Rossmann-like Domain"/>
    <property type="match status" value="1"/>
</dbReference>
<evidence type="ECO:0000256" key="10">
    <source>
        <dbReference type="ARBA" id="ARBA00026112"/>
    </source>
</evidence>
<evidence type="ECO:0000256" key="14">
    <source>
        <dbReference type="ARBA" id="ARBA00044737"/>
    </source>
</evidence>
<evidence type="ECO:0000256" key="13">
    <source>
        <dbReference type="ARBA" id="ARBA00032891"/>
    </source>
</evidence>
<dbReference type="OrthoDB" id="10267115at2759"/>
<proteinExistence type="inferred from homology"/>
<dbReference type="Pfam" id="PF00106">
    <property type="entry name" value="adh_short"/>
    <property type="match status" value="1"/>
</dbReference>
<dbReference type="GO" id="GO:0005789">
    <property type="term" value="C:endoplasmic reticulum membrane"/>
    <property type="evidence" value="ECO:0007669"/>
    <property type="project" value="TreeGrafter"/>
</dbReference>
<keyword evidence="5" id="KW-0256">Endoplasmic reticulum</keyword>
<comment type="pathway">
    <text evidence="3">Sphingolipid metabolism.</text>
</comment>
<dbReference type="GO" id="GO:0006666">
    <property type="term" value="P:3-keto-sphinganine metabolic process"/>
    <property type="evidence" value="ECO:0007669"/>
    <property type="project" value="InterPro"/>
</dbReference>
<evidence type="ECO:0000256" key="4">
    <source>
        <dbReference type="ARBA" id="ARBA00006484"/>
    </source>
</evidence>
<dbReference type="GO" id="GO:0047560">
    <property type="term" value="F:3-dehydrosphinganine reductase activity"/>
    <property type="evidence" value="ECO:0007669"/>
    <property type="project" value="UniProtKB-EC"/>
</dbReference>
<evidence type="ECO:0000256" key="11">
    <source>
        <dbReference type="ARBA" id="ARBA00026241"/>
    </source>
</evidence>
<dbReference type="STRING" id="983967.A0A1E4T1P6"/>
<evidence type="ECO:0000256" key="5">
    <source>
        <dbReference type="ARBA" id="ARBA00022824"/>
    </source>
</evidence>
<keyword evidence="9" id="KW-0443">Lipid metabolism</keyword>
<dbReference type="InterPro" id="IPR036291">
    <property type="entry name" value="NAD(P)-bd_dom_sf"/>
</dbReference>
<evidence type="ECO:0000256" key="1">
    <source>
        <dbReference type="ARBA" id="ARBA00004240"/>
    </source>
</evidence>
<dbReference type="EMBL" id="KV453851">
    <property type="protein sequence ID" value="ODV85677.1"/>
    <property type="molecule type" value="Genomic_DNA"/>
</dbReference>
<dbReference type="InterPro" id="IPR045022">
    <property type="entry name" value="KDSR-like"/>
</dbReference>
<evidence type="ECO:0000256" key="9">
    <source>
        <dbReference type="ARBA" id="ARBA00023098"/>
    </source>
</evidence>
<dbReference type="PANTHER" id="PTHR43550:SF3">
    <property type="entry name" value="3-KETODIHYDROSPHINGOSINE REDUCTASE"/>
    <property type="match status" value="1"/>
</dbReference>
<evidence type="ECO:0000256" key="7">
    <source>
        <dbReference type="ARBA" id="ARBA00022919"/>
    </source>
</evidence>
<dbReference type="UniPathway" id="UPA00222"/>
<dbReference type="Proteomes" id="UP000094801">
    <property type="component" value="Unassembled WGS sequence"/>
</dbReference>
<dbReference type="EC" id="1.1.1.102" evidence="10"/>
<dbReference type="InterPro" id="IPR002347">
    <property type="entry name" value="SDR_fam"/>
</dbReference>
<evidence type="ECO:0000256" key="3">
    <source>
        <dbReference type="ARBA" id="ARBA00004991"/>
    </source>
</evidence>
<dbReference type="PRINTS" id="PR00081">
    <property type="entry name" value="GDHRDH"/>
</dbReference>
<dbReference type="SUPFAM" id="SSF51735">
    <property type="entry name" value="NAD(P)-binding Rossmann-fold domains"/>
    <property type="match status" value="1"/>
</dbReference>
<evidence type="ECO:0000256" key="15">
    <source>
        <dbReference type="ARBA" id="ARBA00048930"/>
    </source>
</evidence>
<organism evidence="16 17">
    <name type="scientific">[Candida] arabinofermentans NRRL YB-2248</name>
    <dbReference type="NCBI Taxonomy" id="983967"/>
    <lineage>
        <taxon>Eukaryota</taxon>
        <taxon>Fungi</taxon>
        <taxon>Dikarya</taxon>
        <taxon>Ascomycota</taxon>
        <taxon>Saccharomycotina</taxon>
        <taxon>Pichiomycetes</taxon>
        <taxon>Pichiales</taxon>
        <taxon>Pichiaceae</taxon>
        <taxon>Ogataea</taxon>
        <taxon>Ogataea/Candida clade</taxon>
    </lineage>
</organism>
<comment type="subcellular location">
    <subcellularLocation>
        <location evidence="1">Endoplasmic reticulum</location>
    </subcellularLocation>
</comment>
<protein>
    <recommendedName>
        <fullName evidence="11">3-ketodihydrosphingosine reductase TSC10</fullName>
        <ecNumber evidence="10">1.1.1.102</ecNumber>
    </recommendedName>
    <alternativeName>
        <fullName evidence="13">3-dehydrosphinganine reductase</fullName>
    </alternativeName>
    <alternativeName>
        <fullName evidence="12">KDS reductase</fullName>
    </alternativeName>
</protein>
<dbReference type="CDD" id="cd08939">
    <property type="entry name" value="KDSR-like_SDR_c"/>
    <property type="match status" value="1"/>
</dbReference>
<sequence length="325" mass="35893">MFWTSDYDVKGQVSVISGASQGLGLAIAKQLYAKGSNVIIISRSESKLIKAVESIEQFQLNDTQFAKYYSADLSVYNDCEGVAKWLKSQSLVVDNLICCAGSSYPEFFVNLTLKQIDQGIDINYKTAAYLIHALRDNLINGKPYSSEKHLMLLSSSVAFYSFIGYSQYSPMKAALKALGDALRHEFKPYGITVHTIFPGNFDSEGYAEENLTKPSITKEIEGSSVAIPVDKCAEIVLGQSLGKGKLYVCTDFIGWVLSSFSLGFNPRDWGIVQVLFALVGAIAGRFVDMFHEYLIKQYFAKEGLPGRVTEVQETVSDDSSDKKDD</sequence>
<evidence type="ECO:0000313" key="16">
    <source>
        <dbReference type="EMBL" id="ODV85677.1"/>
    </source>
</evidence>
<reference evidence="17" key="1">
    <citation type="submission" date="2016-04" db="EMBL/GenBank/DDBJ databases">
        <title>Comparative genomics of biotechnologically important yeasts.</title>
        <authorList>
            <consortium name="DOE Joint Genome Institute"/>
            <person name="Riley R."/>
            <person name="Haridas S."/>
            <person name="Wolfe K.H."/>
            <person name="Lopes M.R."/>
            <person name="Hittinger C.T."/>
            <person name="Goker M."/>
            <person name="Salamov A."/>
            <person name="Wisecaver J."/>
            <person name="Long T.M."/>
            <person name="Aerts A.L."/>
            <person name="Barry K."/>
            <person name="Choi C."/>
            <person name="Clum A."/>
            <person name="Coughlan A.Y."/>
            <person name="Deshpande S."/>
            <person name="Douglass A.P."/>
            <person name="Hanson S.J."/>
            <person name="Klenk H.-P."/>
            <person name="Labutti K."/>
            <person name="Lapidus A."/>
            <person name="Lindquist E."/>
            <person name="Lipzen A."/>
            <person name="Meier-Kolthoff J.P."/>
            <person name="Ohm R.A."/>
            <person name="Otillar R.P."/>
            <person name="Pangilinan J."/>
            <person name="Peng Y."/>
            <person name="Rokas A."/>
            <person name="Rosa C.A."/>
            <person name="Scheuner C."/>
            <person name="Sibirny A.A."/>
            <person name="Slot J.C."/>
            <person name="Stielow J.B."/>
            <person name="Sun H."/>
            <person name="Kurtzman C.P."/>
            <person name="Blackwell M."/>
            <person name="Grigoriev I.V."/>
            <person name="Jeffries T.W."/>
        </authorList>
    </citation>
    <scope>NUCLEOTIDE SEQUENCE [LARGE SCALE GENOMIC DNA]</scope>
    <source>
        <strain evidence="17">NRRL YB-2248</strain>
    </source>
</reference>
<keyword evidence="8" id="KW-0560">Oxidoreductase</keyword>
<keyword evidence="6" id="KW-0521">NADP</keyword>
<dbReference type="PANTHER" id="PTHR43550">
    <property type="entry name" value="3-KETODIHYDROSPHINGOSINE REDUCTASE"/>
    <property type="match status" value="1"/>
</dbReference>
<comment type="similarity">
    <text evidence="4">Belongs to the short-chain dehydrogenases/reductases (SDR) family.</text>
</comment>
<comment type="catalytic activity">
    <reaction evidence="15">
        <text>sphinganine + NADP(+) = 3-oxosphinganine + NADPH + H(+)</text>
        <dbReference type="Rhea" id="RHEA:22640"/>
        <dbReference type="ChEBI" id="CHEBI:15378"/>
        <dbReference type="ChEBI" id="CHEBI:57783"/>
        <dbReference type="ChEBI" id="CHEBI:57817"/>
        <dbReference type="ChEBI" id="CHEBI:58299"/>
        <dbReference type="ChEBI" id="CHEBI:58349"/>
        <dbReference type="EC" id="1.1.1.102"/>
    </reaction>
    <physiologicalReaction direction="right-to-left" evidence="15">
        <dbReference type="Rhea" id="RHEA:22642"/>
    </physiologicalReaction>
</comment>
<comment type="function">
    <text evidence="14">Catalyzes the reduction of 3'-oxosphinganine (3-ketodihydrosphingosine/KDS) to sphinganine (dihydrosphingosine/DHS), the second step of de novo sphingolipid biosynthesis.</text>
</comment>
<name>A0A1E4T1P6_9ASCO</name>
<evidence type="ECO:0000256" key="2">
    <source>
        <dbReference type="ARBA" id="ARBA00004760"/>
    </source>
</evidence>
<evidence type="ECO:0000256" key="12">
    <source>
        <dbReference type="ARBA" id="ARBA00029797"/>
    </source>
</evidence>
<keyword evidence="17" id="KW-1185">Reference proteome</keyword>
<evidence type="ECO:0000313" key="17">
    <source>
        <dbReference type="Proteomes" id="UP000094801"/>
    </source>
</evidence>
<dbReference type="AlphaFoldDB" id="A0A1E4T1P6"/>
<keyword evidence="7" id="KW-0746">Sphingolipid metabolism</keyword>
<dbReference type="GO" id="GO:0030148">
    <property type="term" value="P:sphingolipid biosynthetic process"/>
    <property type="evidence" value="ECO:0007669"/>
    <property type="project" value="InterPro"/>
</dbReference>